<feature type="domain" description="Glycosyl transferase family 1" evidence="1">
    <location>
        <begin position="3"/>
        <end position="89"/>
    </location>
</feature>
<sequence length="115" mass="13163">PNQKLPEELNKSNLFILPSLYEGCPKVLLEAMSCGLPCIGTNVAGIKEIIKHKKNGYLCRTDATSIKKVILNVLNNKELKERLSKNARKTITEHFSLESILKEEVKIYKYYEILR</sequence>
<dbReference type="InterPro" id="IPR001296">
    <property type="entry name" value="Glyco_trans_1"/>
</dbReference>
<gene>
    <name evidence="2" type="ORF">S01H1_31792</name>
</gene>
<dbReference type="CDD" id="cd03801">
    <property type="entry name" value="GT4_PimA-like"/>
    <property type="match status" value="1"/>
</dbReference>
<proteinExistence type="predicted"/>
<feature type="non-terminal residue" evidence="2">
    <location>
        <position position="1"/>
    </location>
</feature>
<dbReference type="PANTHER" id="PTHR12526:SF637">
    <property type="entry name" value="GLYCOSYLTRANSFERASE EPSF-RELATED"/>
    <property type="match status" value="1"/>
</dbReference>
<evidence type="ECO:0000313" key="2">
    <source>
        <dbReference type="EMBL" id="GAF93140.1"/>
    </source>
</evidence>
<accession>X0UXF7</accession>
<organism evidence="2">
    <name type="scientific">marine sediment metagenome</name>
    <dbReference type="NCBI Taxonomy" id="412755"/>
    <lineage>
        <taxon>unclassified sequences</taxon>
        <taxon>metagenomes</taxon>
        <taxon>ecological metagenomes</taxon>
    </lineage>
</organism>
<dbReference type="SUPFAM" id="SSF53756">
    <property type="entry name" value="UDP-Glycosyltransferase/glycogen phosphorylase"/>
    <property type="match status" value="1"/>
</dbReference>
<dbReference type="EMBL" id="BARS01019641">
    <property type="protein sequence ID" value="GAF93140.1"/>
    <property type="molecule type" value="Genomic_DNA"/>
</dbReference>
<comment type="caution">
    <text evidence="2">The sequence shown here is derived from an EMBL/GenBank/DDBJ whole genome shotgun (WGS) entry which is preliminary data.</text>
</comment>
<dbReference type="Pfam" id="PF00534">
    <property type="entry name" value="Glycos_transf_1"/>
    <property type="match status" value="1"/>
</dbReference>
<dbReference type="GO" id="GO:0016757">
    <property type="term" value="F:glycosyltransferase activity"/>
    <property type="evidence" value="ECO:0007669"/>
    <property type="project" value="InterPro"/>
</dbReference>
<dbReference type="AlphaFoldDB" id="X0UXF7"/>
<reference evidence="2" key="1">
    <citation type="journal article" date="2014" name="Front. Microbiol.">
        <title>High frequency of phylogenetically diverse reductive dehalogenase-homologous genes in deep subseafloor sedimentary metagenomes.</title>
        <authorList>
            <person name="Kawai M."/>
            <person name="Futagami T."/>
            <person name="Toyoda A."/>
            <person name="Takaki Y."/>
            <person name="Nishi S."/>
            <person name="Hori S."/>
            <person name="Arai W."/>
            <person name="Tsubouchi T."/>
            <person name="Morono Y."/>
            <person name="Uchiyama I."/>
            <person name="Ito T."/>
            <person name="Fujiyama A."/>
            <person name="Inagaki F."/>
            <person name="Takami H."/>
        </authorList>
    </citation>
    <scope>NUCLEOTIDE SEQUENCE</scope>
    <source>
        <strain evidence="2">Expedition CK06-06</strain>
    </source>
</reference>
<protein>
    <recommendedName>
        <fullName evidence="1">Glycosyl transferase family 1 domain-containing protein</fullName>
    </recommendedName>
</protein>
<evidence type="ECO:0000259" key="1">
    <source>
        <dbReference type="Pfam" id="PF00534"/>
    </source>
</evidence>
<name>X0UXF7_9ZZZZ</name>
<dbReference type="PANTHER" id="PTHR12526">
    <property type="entry name" value="GLYCOSYLTRANSFERASE"/>
    <property type="match status" value="1"/>
</dbReference>
<dbReference type="Gene3D" id="3.40.50.2000">
    <property type="entry name" value="Glycogen Phosphorylase B"/>
    <property type="match status" value="2"/>
</dbReference>